<sequence>MAPTHSSKLQKKIKKVKVKTKRKLFQYHNEVLQAALLEIRENKMAVRQASRTFGVPKSTIQDRLLEKNPEKQGKTGPEPLLSVIGENKIADWFINLAKCGFPVKKSDLIETVEKILKDRGKKDLFKNGRPGQRWYVNFLKRHPQISLMEKPKALIKLEQWLLRRALGYGFSTWKNI</sequence>
<evidence type="ECO:0000313" key="6">
    <source>
        <dbReference type="Proteomes" id="UP001162156"/>
    </source>
</evidence>
<evidence type="ECO:0000256" key="1">
    <source>
        <dbReference type="ARBA" id="ARBA00004123"/>
    </source>
</evidence>
<evidence type="ECO:0000313" key="5">
    <source>
        <dbReference type="EMBL" id="KAJ8936737.1"/>
    </source>
</evidence>
<dbReference type="AlphaFoldDB" id="A0AAV8XCI4"/>
<gene>
    <name evidence="5" type="ORF">NQ314_012184</name>
</gene>
<comment type="subcellular location">
    <subcellularLocation>
        <location evidence="1">Nucleus</location>
    </subcellularLocation>
</comment>
<proteinExistence type="predicted"/>
<accession>A0AAV8XCI4</accession>
<dbReference type="Pfam" id="PF03221">
    <property type="entry name" value="HTH_Tnp_Tc5"/>
    <property type="match status" value="1"/>
</dbReference>
<dbReference type="InterPro" id="IPR006600">
    <property type="entry name" value="HTH_CenpB_DNA-bd_dom"/>
</dbReference>
<dbReference type="InterPro" id="IPR009057">
    <property type="entry name" value="Homeodomain-like_sf"/>
</dbReference>
<dbReference type="InterPro" id="IPR007889">
    <property type="entry name" value="HTH_Psq"/>
</dbReference>
<keyword evidence="6" id="KW-1185">Reference proteome</keyword>
<comment type="caution">
    <text evidence="5">The sequence shown here is derived from an EMBL/GenBank/DDBJ whole genome shotgun (WGS) entry which is preliminary data.</text>
</comment>
<evidence type="ECO:0000256" key="2">
    <source>
        <dbReference type="ARBA" id="ARBA00023125"/>
    </source>
</evidence>
<dbReference type="SUPFAM" id="SSF46689">
    <property type="entry name" value="Homeodomain-like"/>
    <property type="match status" value="1"/>
</dbReference>
<dbReference type="Proteomes" id="UP001162156">
    <property type="component" value="Unassembled WGS sequence"/>
</dbReference>
<protein>
    <recommendedName>
        <fullName evidence="4">HTH CENPB-type domain-containing protein</fullName>
    </recommendedName>
</protein>
<feature type="domain" description="HTH CENPB-type" evidence="4">
    <location>
        <begin position="73"/>
        <end position="148"/>
    </location>
</feature>
<reference evidence="5" key="1">
    <citation type="journal article" date="2023" name="Insect Mol. Biol.">
        <title>Genome sequencing provides insights into the evolution of gene families encoding plant cell wall-degrading enzymes in longhorned beetles.</title>
        <authorList>
            <person name="Shin N.R."/>
            <person name="Okamura Y."/>
            <person name="Kirsch R."/>
            <person name="Pauchet Y."/>
        </authorList>
    </citation>
    <scope>NUCLEOTIDE SEQUENCE</scope>
    <source>
        <strain evidence="5">RBIC_L_NR</strain>
    </source>
</reference>
<keyword evidence="2" id="KW-0238">DNA-binding</keyword>
<dbReference type="GO" id="GO:0005634">
    <property type="term" value="C:nucleus"/>
    <property type="evidence" value="ECO:0007669"/>
    <property type="project" value="UniProtKB-SubCell"/>
</dbReference>
<dbReference type="EMBL" id="JANEYF010003391">
    <property type="protein sequence ID" value="KAJ8936737.1"/>
    <property type="molecule type" value="Genomic_DNA"/>
</dbReference>
<dbReference type="PROSITE" id="PS51253">
    <property type="entry name" value="HTH_CENPB"/>
    <property type="match status" value="1"/>
</dbReference>
<evidence type="ECO:0000259" key="4">
    <source>
        <dbReference type="PROSITE" id="PS51253"/>
    </source>
</evidence>
<dbReference type="Gene3D" id="1.10.10.60">
    <property type="entry name" value="Homeodomain-like"/>
    <property type="match status" value="1"/>
</dbReference>
<dbReference type="GO" id="GO:0003677">
    <property type="term" value="F:DNA binding"/>
    <property type="evidence" value="ECO:0007669"/>
    <property type="project" value="UniProtKB-KW"/>
</dbReference>
<evidence type="ECO:0000256" key="3">
    <source>
        <dbReference type="ARBA" id="ARBA00023242"/>
    </source>
</evidence>
<organism evidence="5 6">
    <name type="scientific">Rhamnusium bicolor</name>
    <dbReference type="NCBI Taxonomy" id="1586634"/>
    <lineage>
        <taxon>Eukaryota</taxon>
        <taxon>Metazoa</taxon>
        <taxon>Ecdysozoa</taxon>
        <taxon>Arthropoda</taxon>
        <taxon>Hexapoda</taxon>
        <taxon>Insecta</taxon>
        <taxon>Pterygota</taxon>
        <taxon>Neoptera</taxon>
        <taxon>Endopterygota</taxon>
        <taxon>Coleoptera</taxon>
        <taxon>Polyphaga</taxon>
        <taxon>Cucujiformia</taxon>
        <taxon>Chrysomeloidea</taxon>
        <taxon>Cerambycidae</taxon>
        <taxon>Lepturinae</taxon>
        <taxon>Rhagiini</taxon>
        <taxon>Rhamnusium</taxon>
    </lineage>
</organism>
<dbReference type="Pfam" id="PF05225">
    <property type="entry name" value="HTH_psq"/>
    <property type="match status" value="1"/>
</dbReference>
<keyword evidence="3" id="KW-0539">Nucleus</keyword>
<name>A0AAV8XCI4_9CUCU</name>